<dbReference type="EMBL" id="DXEZ01000056">
    <property type="protein sequence ID" value="HIX53770.1"/>
    <property type="molecule type" value="Genomic_DNA"/>
</dbReference>
<protein>
    <submittedName>
        <fullName evidence="1">Uncharacterized protein</fullName>
    </submittedName>
</protein>
<proteinExistence type="predicted"/>
<evidence type="ECO:0000313" key="2">
    <source>
        <dbReference type="Proteomes" id="UP000824156"/>
    </source>
</evidence>
<accession>A0A9D2AXQ3</accession>
<evidence type="ECO:0000313" key="1">
    <source>
        <dbReference type="EMBL" id="HIX53770.1"/>
    </source>
</evidence>
<dbReference type="Proteomes" id="UP000824156">
    <property type="component" value="Unassembled WGS sequence"/>
</dbReference>
<reference evidence="1" key="2">
    <citation type="submission" date="2021-04" db="EMBL/GenBank/DDBJ databases">
        <authorList>
            <person name="Gilroy R."/>
        </authorList>
    </citation>
    <scope>NUCLEOTIDE SEQUENCE</scope>
    <source>
        <strain evidence="1">1719</strain>
    </source>
</reference>
<sequence length="108" mass="12305">MKNQSIVIRACLLLLALVTLYVNRGCEKQGQWIDARVLDFGSPAVDGCGFVLEIGDSIYFPANLQEKYQVDKKEIQLKYRLLEDLKTCGFSDSEARYQKLTINAIKDR</sequence>
<comment type="caution">
    <text evidence="1">The sequence shown here is derived from an EMBL/GenBank/DDBJ whole genome shotgun (WGS) entry which is preliminary data.</text>
</comment>
<gene>
    <name evidence="1" type="ORF">H9853_01990</name>
</gene>
<name>A0A9D2AXQ3_9SPHI</name>
<organism evidence="1 2">
    <name type="scientific">Candidatus Sphingobacterium stercoripullorum</name>
    <dbReference type="NCBI Taxonomy" id="2838759"/>
    <lineage>
        <taxon>Bacteria</taxon>
        <taxon>Pseudomonadati</taxon>
        <taxon>Bacteroidota</taxon>
        <taxon>Sphingobacteriia</taxon>
        <taxon>Sphingobacteriales</taxon>
        <taxon>Sphingobacteriaceae</taxon>
        <taxon>Sphingobacterium</taxon>
    </lineage>
</organism>
<dbReference type="AlphaFoldDB" id="A0A9D2AXQ3"/>
<reference evidence="1" key="1">
    <citation type="journal article" date="2021" name="PeerJ">
        <title>Extensive microbial diversity within the chicken gut microbiome revealed by metagenomics and culture.</title>
        <authorList>
            <person name="Gilroy R."/>
            <person name="Ravi A."/>
            <person name="Getino M."/>
            <person name="Pursley I."/>
            <person name="Horton D.L."/>
            <person name="Alikhan N.F."/>
            <person name="Baker D."/>
            <person name="Gharbi K."/>
            <person name="Hall N."/>
            <person name="Watson M."/>
            <person name="Adriaenssens E.M."/>
            <person name="Foster-Nyarko E."/>
            <person name="Jarju S."/>
            <person name="Secka A."/>
            <person name="Antonio M."/>
            <person name="Oren A."/>
            <person name="Chaudhuri R.R."/>
            <person name="La Ragione R."/>
            <person name="Hildebrand F."/>
            <person name="Pallen M.J."/>
        </authorList>
    </citation>
    <scope>NUCLEOTIDE SEQUENCE</scope>
    <source>
        <strain evidence="1">1719</strain>
    </source>
</reference>